<dbReference type="STRING" id="52838.A0A4S8KGV7"/>
<reference evidence="4 5" key="1">
    <citation type="journal article" date="2019" name="Nat. Plants">
        <title>Genome sequencing of Musa balbisiana reveals subgenome evolution and function divergence in polyploid bananas.</title>
        <authorList>
            <person name="Yao X."/>
        </authorList>
    </citation>
    <scope>NUCLEOTIDE SEQUENCE [LARGE SCALE GENOMIC DNA]</scope>
    <source>
        <strain evidence="5">cv. DH-PKW</strain>
        <tissue evidence="4">Leaves</tissue>
    </source>
</reference>
<evidence type="ECO:0000259" key="3">
    <source>
        <dbReference type="Pfam" id="PF10033"/>
    </source>
</evidence>
<dbReference type="GO" id="GO:0034497">
    <property type="term" value="P:protein localization to phagophore assembly site"/>
    <property type="evidence" value="ECO:0007669"/>
    <property type="project" value="TreeGrafter"/>
</dbReference>
<accession>A0A4S8KGV7</accession>
<feature type="domain" description="Autophagy-related protein 13 N-terminal" evidence="3">
    <location>
        <begin position="89"/>
        <end position="205"/>
    </location>
</feature>
<keyword evidence="5" id="KW-1185">Reference proteome</keyword>
<feature type="compositionally biased region" description="Low complexity" evidence="2">
    <location>
        <begin position="324"/>
        <end position="333"/>
    </location>
</feature>
<feature type="region of interest" description="Disordered" evidence="2">
    <location>
        <begin position="477"/>
        <end position="509"/>
    </location>
</feature>
<protein>
    <recommendedName>
        <fullName evidence="3">Autophagy-related protein 13 N-terminal domain-containing protein</fullName>
    </recommendedName>
</protein>
<evidence type="ECO:0000313" key="5">
    <source>
        <dbReference type="Proteomes" id="UP000317650"/>
    </source>
</evidence>
<evidence type="ECO:0000313" key="4">
    <source>
        <dbReference type="EMBL" id="THU74513.1"/>
    </source>
</evidence>
<comment type="caution">
    <text evidence="4">The sequence shown here is derived from an EMBL/GenBank/DDBJ whole genome shotgun (WGS) entry which is preliminary data.</text>
</comment>
<dbReference type="InterPro" id="IPR036570">
    <property type="entry name" value="HORMA_dom_sf"/>
</dbReference>
<proteinExistence type="predicted"/>
<keyword evidence="1" id="KW-0072">Autophagy</keyword>
<feature type="region of interest" description="Disordered" evidence="2">
    <location>
        <begin position="423"/>
        <end position="453"/>
    </location>
</feature>
<feature type="region of interest" description="Disordered" evidence="2">
    <location>
        <begin position="305"/>
        <end position="407"/>
    </location>
</feature>
<organism evidence="4 5">
    <name type="scientific">Musa balbisiana</name>
    <name type="common">Banana</name>
    <dbReference type="NCBI Taxonomy" id="52838"/>
    <lineage>
        <taxon>Eukaryota</taxon>
        <taxon>Viridiplantae</taxon>
        <taxon>Streptophyta</taxon>
        <taxon>Embryophyta</taxon>
        <taxon>Tracheophyta</taxon>
        <taxon>Spermatophyta</taxon>
        <taxon>Magnoliopsida</taxon>
        <taxon>Liliopsida</taxon>
        <taxon>Zingiberales</taxon>
        <taxon>Musaceae</taxon>
        <taxon>Musa</taxon>
    </lineage>
</organism>
<evidence type="ECO:0000256" key="1">
    <source>
        <dbReference type="ARBA" id="ARBA00023006"/>
    </source>
</evidence>
<dbReference type="InterPro" id="IPR040182">
    <property type="entry name" value="ATG13"/>
</dbReference>
<dbReference type="Pfam" id="PF10033">
    <property type="entry name" value="ATG13"/>
    <property type="match status" value="1"/>
</dbReference>
<feature type="compositionally biased region" description="Polar residues" evidence="2">
    <location>
        <begin position="359"/>
        <end position="368"/>
    </location>
</feature>
<dbReference type="AlphaFoldDB" id="A0A4S8KGV7"/>
<sequence>MATPSESDRTEQIITLFLHKALHAVLASRIPHLHLSAPRPASASARDRWFHLALGDLPAQIGHHGAVMDPLVVDILLTPRGDTDDPTGSPEAVVERWTAQCVPPSPWSAAAPHHPHDGSWHRKTYKKSIILLRSLYALLRLLPAHRIFRLLCSSSQPYNYDLSYRISSFVAPFSRAEEAELKQYSFAPVETLFGQLVVSVQHRPSLANFNLEVSSIPPMIITDYVGSPAADPMRPFPSSLPERVSRPIMHQYPPTGIRTSAAPSFDRPHSWNSTPLAHHPLSSASGAPVSEIGFLLPDHYGHLVPNQRPMGERKGSSGYNELKLSPPLSTSASPSPPTRGGDSPQSRFHLETAPVSIPTGKSQHRSPNLSDPFKSLLPPPSPRSTRADPYCQESPLRSRSFRKSEGSNLGDVCSNVHIYAAHKGHKDGRDDSGRFSALSSGGSPRYGFSRSSSRLSIQDDLDDGDFSYPFAVDDVDTSDSQARSFDGKEAPEDTLSHKSPEYGSSHKSQEAEVGILVHMLKTAAPLRQGQGSLLSSESNAEVSMSSSVMSRKTCDALEELQSYKELKNLLLSKSKSGSLDSVKQRRE</sequence>
<dbReference type="Gene3D" id="3.30.900.10">
    <property type="entry name" value="HORMA domain"/>
    <property type="match status" value="1"/>
</dbReference>
<dbReference type="EMBL" id="PYDT01000001">
    <property type="protein sequence ID" value="THU74513.1"/>
    <property type="molecule type" value="Genomic_DNA"/>
</dbReference>
<dbReference type="PANTHER" id="PTHR13430">
    <property type="match status" value="1"/>
</dbReference>
<feature type="compositionally biased region" description="Basic and acidic residues" evidence="2">
    <location>
        <begin position="485"/>
        <end position="500"/>
    </location>
</feature>
<dbReference type="GO" id="GO:0000423">
    <property type="term" value="P:mitophagy"/>
    <property type="evidence" value="ECO:0007669"/>
    <property type="project" value="TreeGrafter"/>
</dbReference>
<dbReference type="GO" id="GO:0000407">
    <property type="term" value="C:phagophore assembly site"/>
    <property type="evidence" value="ECO:0007669"/>
    <property type="project" value="TreeGrafter"/>
</dbReference>
<dbReference type="GO" id="GO:0034727">
    <property type="term" value="P:piecemeal microautophagy of the nucleus"/>
    <property type="evidence" value="ECO:0007669"/>
    <property type="project" value="TreeGrafter"/>
</dbReference>
<gene>
    <name evidence="4" type="ORF">C4D60_Mb04t34160</name>
</gene>
<dbReference type="GO" id="GO:1990316">
    <property type="term" value="C:Atg1/ULK1 kinase complex"/>
    <property type="evidence" value="ECO:0007669"/>
    <property type="project" value="InterPro"/>
</dbReference>
<evidence type="ECO:0000256" key="2">
    <source>
        <dbReference type="SAM" id="MobiDB-lite"/>
    </source>
</evidence>
<dbReference type="GO" id="GO:0005829">
    <property type="term" value="C:cytosol"/>
    <property type="evidence" value="ECO:0007669"/>
    <property type="project" value="TreeGrafter"/>
</dbReference>
<dbReference type="Proteomes" id="UP000317650">
    <property type="component" value="Chromosome 4"/>
</dbReference>
<dbReference type="InterPro" id="IPR018731">
    <property type="entry name" value="Atg13_N"/>
</dbReference>
<name>A0A4S8KGV7_MUSBA</name>
<feature type="region of interest" description="Disordered" evidence="2">
    <location>
        <begin position="249"/>
        <end position="271"/>
    </location>
</feature>
<dbReference type="PANTHER" id="PTHR13430:SF4">
    <property type="entry name" value="AUTOPHAGY-RELATED PROTEIN 13"/>
    <property type="match status" value="1"/>
</dbReference>